<keyword evidence="2" id="KW-1185">Reference proteome</keyword>
<dbReference type="AlphaFoldDB" id="A0AAD5MVH4"/>
<organism evidence="1 2">
    <name type="scientific">Parelaphostrongylus tenuis</name>
    <name type="common">Meningeal worm</name>
    <dbReference type="NCBI Taxonomy" id="148309"/>
    <lineage>
        <taxon>Eukaryota</taxon>
        <taxon>Metazoa</taxon>
        <taxon>Ecdysozoa</taxon>
        <taxon>Nematoda</taxon>
        <taxon>Chromadorea</taxon>
        <taxon>Rhabditida</taxon>
        <taxon>Rhabditina</taxon>
        <taxon>Rhabditomorpha</taxon>
        <taxon>Strongyloidea</taxon>
        <taxon>Metastrongylidae</taxon>
        <taxon>Parelaphostrongylus</taxon>
    </lineage>
</organism>
<dbReference type="Proteomes" id="UP001196413">
    <property type="component" value="Unassembled WGS sequence"/>
</dbReference>
<accession>A0AAD5MVH4</accession>
<comment type="caution">
    <text evidence="1">The sequence shown here is derived from an EMBL/GenBank/DDBJ whole genome shotgun (WGS) entry which is preliminary data.</text>
</comment>
<sequence>MSPKEKKEGSEDISMTLAEEAKTVFTRVDQASKSGEKLTTEDIYEKKSQLKKSSTEQQRIIAVCGDEHSWILVRTSKLSSSWSYHEASAWE</sequence>
<evidence type="ECO:0000313" key="1">
    <source>
        <dbReference type="EMBL" id="KAJ1356406.1"/>
    </source>
</evidence>
<name>A0AAD5MVH4_PARTN</name>
<reference evidence="1" key="1">
    <citation type="submission" date="2021-06" db="EMBL/GenBank/DDBJ databases">
        <title>Parelaphostrongylus tenuis whole genome reference sequence.</title>
        <authorList>
            <person name="Garwood T.J."/>
            <person name="Larsen P.A."/>
            <person name="Fountain-Jones N.M."/>
            <person name="Garbe J.R."/>
            <person name="Macchietto M.G."/>
            <person name="Kania S.A."/>
            <person name="Gerhold R.W."/>
            <person name="Richards J.E."/>
            <person name="Wolf T.M."/>
        </authorList>
    </citation>
    <scope>NUCLEOTIDE SEQUENCE</scope>
    <source>
        <strain evidence="1">MNPRO001-30</strain>
        <tissue evidence="1">Meninges</tissue>
    </source>
</reference>
<protein>
    <submittedName>
        <fullName evidence="1">Uncharacterized protein</fullName>
    </submittedName>
</protein>
<gene>
    <name evidence="1" type="ORF">KIN20_014116</name>
</gene>
<proteinExistence type="predicted"/>
<dbReference type="EMBL" id="JAHQIW010002797">
    <property type="protein sequence ID" value="KAJ1356406.1"/>
    <property type="molecule type" value="Genomic_DNA"/>
</dbReference>
<evidence type="ECO:0000313" key="2">
    <source>
        <dbReference type="Proteomes" id="UP001196413"/>
    </source>
</evidence>